<keyword evidence="8" id="KW-0256">Endoplasmic reticulum</keyword>
<evidence type="ECO:0000256" key="8">
    <source>
        <dbReference type="ARBA" id="ARBA00022824"/>
    </source>
</evidence>
<keyword evidence="17" id="KW-1185">Reference proteome</keyword>
<evidence type="ECO:0008006" key="18">
    <source>
        <dbReference type="Google" id="ProtNLM"/>
    </source>
</evidence>
<keyword evidence="10 14" id="KW-0472">Membrane</keyword>
<reference evidence="16 17" key="1">
    <citation type="journal article" date="2018" name="IMA Fungus">
        <title>IMA Genome-F 9: Draft genome sequence of Annulohypoxylon stygium, Aspergillus mulundensis, Berkeleyomyces basicola (syn. Thielaviopsis basicola), Ceratocystis smalleyi, two Cercospora beticola strains, Coleophoma cylindrospora, Fusarium fracticaudum, Phialophora cf. hyalina, and Morchella septimelata.</title>
        <authorList>
            <person name="Wingfield B.D."/>
            <person name="Bills G.F."/>
            <person name="Dong Y."/>
            <person name="Huang W."/>
            <person name="Nel W.J."/>
            <person name="Swalarsk-Parry B.S."/>
            <person name="Vaghefi N."/>
            <person name="Wilken P.M."/>
            <person name="An Z."/>
            <person name="de Beer Z.W."/>
            <person name="De Vos L."/>
            <person name="Chen L."/>
            <person name="Duong T.A."/>
            <person name="Gao Y."/>
            <person name="Hammerbacher A."/>
            <person name="Kikkert J.R."/>
            <person name="Li Y."/>
            <person name="Li H."/>
            <person name="Li K."/>
            <person name="Li Q."/>
            <person name="Liu X."/>
            <person name="Ma X."/>
            <person name="Naidoo K."/>
            <person name="Pethybridge S.J."/>
            <person name="Sun J."/>
            <person name="Steenkamp E.T."/>
            <person name="van der Nest M.A."/>
            <person name="van Wyk S."/>
            <person name="Wingfield M.J."/>
            <person name="Xiong C."/>
            <person name="Yue Q."/>
            <person name="Zhang X."/>
        </authorList>
    </citation>
    <scope>NUCLEOTIDE SEQUENCE [LARGE SCALE GENOMIC DNA]</scope>
    <source>
        <strain evidence="16 17">BP5796</strain>
    </source>
</reference>
<evidence type="ECO:0000256" key="14">
    <source>
        <dbReference type="SAM" id="Phobius"/>
    </source>
</evidence>
<keyword evidence="6 14" id="KW-0812">Transmembrane</keyword>
<evidence type="ECO:0000256" key="13">
    <source>
        <dbReference type="SAM" id="Coils"/>
    </source>
</evidence>
<keyword evidence="5" id="KW-0415">Karyogamy</keyword>
<evidence type="ECO:0000256" key="2">
    <source>
        <dbReference type="ARBA" id="ARBA00004126"/>
    </source>
</evidence>
<proteinExistence type="inferred from homology"/>
<evidence type="ECO:0000256" key="15">
    <source>
        <dbReference type="SAM" id="SignalP"/>
    </source>
</evidence>
<dbReference type="OrthoDB" id="5311848at2759"/>
<dbReference type="InterPro" id="IPR007292">
    <property type="entry name" value="Nuclear_fusion_Kar5"/>
</dbReference>
<dbReference type="AlphaFoldDB" id="A0A3D8SJ12"/>
<dbReference type="GO" id="GO:0000742">
    <property type="term" value="P:karyogamy involved in conjugation with cellular fusion"/>
    <property type="evidence" value="ECO:0007669"/>
    <property type="project" value="InterPro"/>
</dbReference>
<comment type="similarity">
    <text evidence="4">Belongs to the KAR5 family.</text>
</comment>
<keyword evidence="12" id="KW-0539">Nucleus</keyword>
<dbReference type="EMBL" id="PDLN01000005">
    <property type="protein sequence ID" value="RDW85778.1"/>
    <property type="molecule type" value="Genomic_DNA"/>
</dbReference>
<evidence type="ECO:0000313" key="16">
    <source>
        <dbReference type="EMBL" id="RDW85778.1"/>
    </source>
</evidence>
<evidence type="ECO:0000256" key="3">
    <source>
        <dbReference type="ARBA" id="ARBA00004586"/>
    </source>
</evidence>
<organism evidence="16 17">
    <name type="scientific">Coleophoma crateriformis</name>
    <dbReference type="NCBI Taxonomy" id="565419"/>
    <lineage>
        <taxon>Eukaryota</taxon>
        <taxon>Fungi</taxon>
        <taxon>Dikarya</taxon>
        <taxon>Ascomycota</taxon>
        <taxon>Pezizomycotina</taxon>
        <taxon>Leotiomycetes</taxon>
        <taxon>Helotiales</taxon>
        <taxon>Dermateaceae</taxon>
        <taxon>Coleophoma</taxon>
    </lineage>
</organism>
<evidence type="ECO:0000256" key="4">
    <source>
        <dbReference type="ARBA" id="ARBA00010473"/>
    </source>
</evidence>
<evidence type="ECO:0000256" key="12">
    <source>
        <dbReference type="ARBA" id="ARBA00023242"/>
    </source>
</evidence>
<feature type="coiled-coil region" evidence="13">
    <location>
        <begin position="221"/>
        <end position="248"/>
    </location>
</feature>
<feature type="transmembrane region" description="Helical" evidence="14">
    <location>
        <begin position="457"/>
        <end position="475"/>
    </location>
</feature>
<evidence type="ECO:0000256" key="11">
    <source>
        <dbReference type="ARBA" id="ARBA00023180"/>
    </source>
</evidence>
<feature type="chain" id="PRO_5017693318" description="Nuclear membrane fusion protein Kar5" evidence="15">
    <location>
        <begin position="18"/>
        <end position="527"/>
    </location>
</feature>
<feature type="signal peptide" evidence="15">
    <location>
        <begin position="1"/>
        <end position="17"/>
    </location>
</feature>
<evidence type="ECO:0000256" key="9">
    <source>
        <dbReference type="ARBA" id="ARBA00022989"/>
    </source>
</evidence>
<keyword evidence="11" id="KW-0325">Glycoprotein</keyword>
<keyword evidence="9 14" id="KW-1133">Transmembrane helix</keyword>
<name>A0A3D8SJ12_9HELO</name>
<comment type="function">
    <text evidence="1">Required for nuclear membrane fusion during karyogamy.</text>
</comment>
<evidence type="ECO:0000256" key="10">
    <source>
        <dbReference type="ARBA" id="ARBA00023136"/>
    </source>
</evidence>
<keyword evidence="13" id="KW-0175">Coiled coil</keyword>
<dbReference type="PANTHER" id="PTHR28012">
    <property type="entry name" value="NUCLEAR FUSION PROTEIN KAR5"/>
    <property type="match status" value="1"/>
</dbReference>
<sequence>MKPSRGFLFLLPLVTSAYSPFKTIKGTEHKRKPQCLSTSVDLTPLGDHNPEPNLLKFDPSGLLDSTSRKPEIYTKALLELKRLEEEPLCHRIAAQMLMKNCQGLETLSDDGYQYNSVQIQRHHVESFAASLAICDLERGRFKIPGACSLFTSSSLLSTLQTGSSGLDVSPEQVGECLEALGQHHSHWSTWLSYRDKALLFCRAARIDIDKDQAILLHKQLVQVMASLADAMERDLQALKEAMADHVVATDSYFDGIMIHAEFLKSKILQTFNSFSANIEDISSSIDTATKSCKDVERATKNISDMVIANTAELAAAHEESMEQQSQVTKSHLNHLATLSNEMESSLGRAGITTEMILEMLMATYEQQQAIYHDIEFMLARSKNVTDFLIEHGENVEMISLVTSDIHETLDKTAFSIKSWNEQTSLRSSTCGLAILVFSSLVTLMTGNYGLPPSLARNAGLLIIGLAIGGVVNIYLDWASTANATYPIASTQLTRKWIQALPATVTDPNVPSDALSMTTQLEAPSKPT</sequence>
<evidence type="ECO:0000256" key="5">
    <source>
        <dbReference type="ARBA" id="ARBA00022459"/>
    </source>
</evidence>
<keyword evidence="7 15" id="KW-0732">Signal</keyword>
<dbReference type="GO" id="GO:0031965">
    <property type="term" value="C:nuclear membrane"/>
    <property type="evidence" value="ECO:0007669"/>
    <property type="project" value="UniProtKB-SubCell"/>
</dbReference>
<dbReference type="Proteomes" id="UP000256328">
    <property type="component" value="Unassembled WGS sequence"/>
</dbReference>
<gene>
    <name evidence="16" type="ORF">BP5796_04103</name>
</gene>
<evidence type="ECO:0000256" key="7">
    <source>
        <dbReference type="ARBA" id="ARBA00022729"/>
    </source>
</evidence>
<evidence type="ECO:0000256" key="6">
    <source>
        <dbReference type="ARBA" id="ARBA00022692"/>
    </source>
</evidence>
<evidence type="ECO:0000313" key="17">
    <source>
        <dbReference type="Proteomes" id="UP000256328"/>
    </source>
</evidence>
<dbReference type="GO" id="GO:0048288">
    <property type="term" value="P:nuclear membrane fusion involved in karyogamy"/>
    <property type="evidence" value="ECO:0007669"/>
    <property type="project" value="InterPro"/>
</dbReference>
<protein>
    <recommendedName>
        <fullName evidence="18">Nuclear membrane fusion protein Kar5</fullName>
    </recommendedName>
</protein>
<dbReference type="GO" id="GO:0005789">
    <property type="term" value="C:endoplasmic reticulum membrane"/>
    <property type="evidence" value="ECO:0007669"/>
    <property type="project" value="UniProtKB-SubCell"/>
</dbReference>
<dbReference type="PANTHER" id="PTHR28012:SF1">
    <property type="entry name" value="NUCLEAR FUSION PROTEIN KAR5"/>
    <property type="match status" value="1"/>
</dbReference>
<comment type="subcellular location">
    <subcellularLocation>
        <location evidence="3">Endoplasmic reticulum membrane</location>
    </subcellularLocation>
    <subcellularLocation>
        <location evidence="2">Nucleus membrane</location>
    </subcellularLocation>
</comment>
<accession>A0A3D8SJ12</accession>
<comment type="caution">
    <text evidence="16">The sequence shown here is derived from an EMBL/GenBank/DDBJ whole genome shotgun (WGS) entry which is preliminary data.</text>
</comment>
<evidence type="ECO:0000256" key="1">
    <source>
        <dbReference type="ARBA" id="ARBA00003389"/>
    </source>
</evidence>